<feature type="compositionally biased region" description="Basic and acidic residues" evidence="1">
    <location>
        <begin position="88"/>
        <end position="118"/>
    </location>
</feature>
<gene>
    <name evidence="2" type="ORF">C1SCF055_LOCUS17713</name>
</gene>
<feature type="region of interest" description="Disordered" evidence="1">
    <location>
        <begin position="38"/>
        <end position="118"/>
    </location>
</feature>
<organism evidence="2">
    <name type="scientific">Cladocopium goreaui</name>
    <dbReference type="NCBI Taxonomy" id="2562237"/>
    <lineage>
        <taxon>Eukaryota</taxon>
        <taxon>Sar</taxon>
        <taxon>Alveolata</taxon>
        <taxon>Dinophyceae</taxon>
        <taxon>Suessiales</taxon>
        <taxon>Symbiodiniaceae</taxon>
        <taxon>Cladocopium</taxon>
    </lineage>
</organism>
<keyword evidence="4" id="KW-1185">Reference proteome</keyword>
<dbReference type="EMBL" id="CAMXCT020001509">
    <property type="protein sequence ID" value="CAL1144127.1"/>
    <property type="molecule type" value="Genomic_DNA"/>
</dbReference>
<evidence type="ECO:0000313" key="2">
    <source>
        <dbReference type="EMBL" id="CAI3990752.1"/>
    </source>
</evidence>
<dbReference type="EMBL" id="CAMXCT010001509">
    <property type="protein sequence ID" value="CAI3990752.1"/>
    <property type="molecule type" value="Genomic_DNA"/>
</dbReference>
<evidence type="ECO:0000256" key="1">
    <source>
        <dbReference type="SAM" id="MobiDB-lite"/>
    </source>
</evidence>
<sequence length="504" mass="58161">MGLTEPGPGAKIRCHIHQAERTRRNLTRDSRGRWCCLPGQPCKLRRPADDRPRSRRRARRRSRSRSRRRRSRRRRSGRSERRPKRRRISEGHGRFRHRSKEDLAAKNSSQHKEVEKKDQIPEFMEAEPDFEEPVWSPTSSNEHQVTQAIPVKQELPEAMQFEGDAAVHPDEEHTLKLKEGPGRSSLSSLSKEERFLCFWHNRYRTRRNVRRLSNEPDRWVCKDEDPCLLEGQRKPRPGSALQTLKQKLTKTGTMRTRPSKGSGSRRGVKRTTAPKLGRFAKGQVSAPARRSEALKSSKTSEEWVQCVQHGKWRCRDLMARNVKGEWVCTGDDRCKGVDKGLSSGFPRSPSRGIHFEAKSTQPIRTGGNLVPLGPQRMKEERSPSRGDRRGSDTETMELLEEESTAQLMKNAKPTSAPTLSMRMCAVHKKLRHPERLERCGRGWVCKSSDSCRTSGPKKPERSDESHVCEIHNRVRTVQNMEKRRDGKWICKPECRCLSSRNSER</sequence>
<accession>A0A9P1CEG9</accession>
<evidence type="ECO:0000313" key="3">
    <source>
        <dbReference type="EMBL" id="CAL4778064.1"/>
    </source>
</evidence>
<feature type="compositionally biased region" description="Basic and acidic residues" evidence="1">
    <location>
        <begin position="376"/>
        <end position="392"/>
    </location>
</feature>
<proteinExistence type="predicted"/>
<feature type="compositionally biased region" description="Basic residues" evidence="1">
    <location>
        <begin position="53"/>
        <end position="87"/>
    </location>
</feature>
<feature type="region of interest" description="Disordered" evidence="1">
    <location>
        <begin position="363"/>
        <end position="395"/>
    </location>
</feature>
<dbReference type="AlphaFoldDB" id="A0A9P1CEG9"/>
<feature type="compositionally biased region" description="Basic and acidic residues" evidence="1">
    <location>
        <begin position="166"/>
        <end position="181"/>
    </location>
</feature>
<feature type="region of interest" description="Disordered" evidence="1">
    <location>
        <begin position="166"/>
        <end position="186"/>
    </location>
</feature>
<comment type="caution">
    <text evidence="2">The sequence shown here is derived from an EMBL/GenBank/DDBJ whole genome shotgun (WGS) entry which is preliminary data.</text>
</comment>
<dbReference type="Proteomes" id="UP001152797">
    <property type="component" value="Unassembled WGS sequence"/>
</dbReference>
<dbReference type="EMBL" id="CAMXCT030001509">
    <property type="protein sequence ID" value="CAL4778064.1"/>
    <property type="molecule type" value="Genomic_DNA"/>
</dbReference>
<feature type="compositionally biased region" description="Basic and acidic residues" evidence="1">
    <location>
        <begin position="289"/>
        <end position="299"/>
    </location>
</feature>
<reference evidence="2" key="1">
    <citation type="submission" date="2022-10" db="EMBL/GenBank/DDBJ databases">
        <authorList>
            <person name="Chen Y."/>
            <person name="Dougan E. K."/>
            <person name="Chan C."/>
            <person name="Rhodes N."/>
            <person name="Thang M."/>
        </authorList>
    </citation>
    <scope>NUCLEOTIDE SEQUENCE</scope>
</reference>
<evidence type="ECO:0000313" key="4">
    <source>
        <dbReference type="Proteomes" id="UP001152797"/>
    </source>
</evidence>
<feature type="compositionally biased region" description="Polar residues" evidence="1">
    <location>
        <begin position="252"/>
        <end position="262"/>
    </location>
</feature>
<name>A0A9P1CEG9_9DINO</name>
<feature type="region of interest" description="Disordered" evidence="1">
    <location>
        <begin position="249"/>
        <end position="299"/>
    </location>
</feature>
<reference evidence="3 4" key="2">
    <citation type="submission" date="2024-05" db="EMBL/GenBank/DDBJ databases">
        <authorList>
            <person name="Chen Y."/>
            <person name="Shah S."/>
            <person name="Dougan E. K."/>
            <person name="Thang M."/>
            <person name="Chan C."/>
        </authorList>
    </citation>
    <scope>NUCLEOTIDE SEQUENCE [LARGE SCALE GENOMIC DNA]</scope>
</reference>
<protein>
    <submittedName>
        <fullName evidence="2">Uncharacterized protein</fullName>
    </submittedName>
</protein>